<evidence type="ECO:0000256" key="1">
    <source>
        <dbReference type="ARBA" id="ARBA00001961"/>
    </source>
</evidence>
<dbReference type="Proteomes" id="UP000085678">
    <property type="component" value="Unplaced"/>
</dbReference>
<evidence type="ECO:0000256" key="2">
    <source>
        <dbReference type="ARBA" id="ARBA00001962"/>
    </source>
</evidence>
<evidence type="ECO:0000256" key="9">
    <source>
        <dbReference type="ARBA" id="ARBA00022824"/>
    </source>
</evidence>
<keyword evidence="9" id="KW-0256">Endoplasmic reticulum</keyword>
<evidence type="ECO:0000256" key="10">
    <source>
        <dbReference type="ARBA" id="ARBA00022964"/>
    </source>
</evidence>
<evidence type="ECO:0000256" key="8">
    <source>
        <dbReference type="ARBA" id="ARBA00022803"/>
    </source>
</evidence>
<dbReference type="PANTHER" id="PTHR14049">
    <property type="entry name" value="LEPRECAN 1"/>
    <property type="match status" value="1"/>
</dbReference>
<dbReference type="PROSITE" id="PS51471">
    <property type="entry name" value="FE2OG_OXY"/>
    <property type="match status" value="1"/>
</dbReference>
<dbReference type="InParanoid" id="A0A1S3I3X2"/>
<dbReference type="InterPro" id="IPR006620">
    <property type="entry name" value="Pro_4_hyd_alph"/>
</dbReference>
<keyword evidence="8" id="KW-0802">TPR repeat</keyword>
<keyword evidence="5" id="KW-0479">Metal-binding</keyword>
<dbReference type="SMART" id="SM00702">
    <property type="entry name" value="P4Hc"/>
    <property type="match status" value="1"/>
</dbReference>
<evidence type="ECO:0000256" key="11">
    <source>
        <dbReference type="ARBA" id="ARBA00023002"/>
    </source>
</evidence>
<evidence type="ECO:0000256" key="13">
    <source>
        <dbReference type="ARBA" id="ARBA00023180"/>
    </source>
</evidence>
<evidence type="ECO:0000256" key="7">
    <source>
        <dbReference type="ARBA" id="ARBA00022737"/>
    </source>
</evidence>
<evidence type="ECO:0000256" key="5">
    <source>
        <dbReference type="ARBA" id="ARBA00022723"/>
    </source>
</evidence>
<reference evidence="16" key="1">
    <citation type="submission" date="2025-08" db="UniProtKB">
        <authorList>
            <consortium name="RefSeq"/>
        </authorList>
    </citation>
    <scope>IDENTIFICATION</scope>
    <source>
        <tissue evidence="16">Gonads</tissue>
    </source>
</reference>
<dbReference type="STRING" id="7574.A0A1S3I3X2"/>
<dbReference type="InterPro" id="IPR011990">
    <property type="entry name" value="TPR-like_helical_dom_sf"/>
</dbReference>
<dbReference type="InterPro" id="IPR005123">
    <property type="entry name" value="Oxoglu/Fe-dep_dioxygenase_dom"/>
</dbReference>
<dbReference type="Pfam" id="PF13640">
    <property type="entry name" value="2OG-FeII_Oxy_3"/>
    <property type="match status" value="1"/>
</dbReference>
<keyword evidence="13" id="KW-0325">Glycoprotein</keyword>
<comment type="cofactor">
    <cofactor evidence="1">
        <name>L-ascorbate</name>
        <dbReference type="ChEBI" id="CHEBI:38290"/>
    </cofactor>
</comment>
<dbReference type="InterPro" id="IPR056585">
    <property type="entry name" value="Leprecan_dom"/>
</dbReference>
<name>A0A1S3I3X2_LINAN</name>
<evidence type="ECO:0000256" key="12">
    <source>
        <dbReference type="ARBA" id="ARBA00023004"/>
    </source>
</evidence>
<keyword evidence="11" id="KW-0560">Oxidoreductase</keyword>
<dbReference type="AlphaFoldDB" id="A0A1S3I3X2"/>
<dbReference type="GO" id="GO:0005506">
    <property type="term" value="F:iron ion binding"/>
    <property type="evidence" value="ECO:0007669"/>
    <property type="project" value="InterPro"/>
</dbReference>
<dbReference type="OrthoDB" id="8517835at2759"/>
<keyword evidence="7" id="KW-0677">Repeat</keyword>
<proteinExistence type="inferred from homology"/>
<sequence>MAAPENSKIRWRSVCIGKITVIVCTILTILTQKCSALPDFPSVTYEMMYSAGLDAYSNQKWSDCMKFMSRAIEDYHFYTETLAECRRLCTKANKFNTQKPVDMQLAIFGNYVYKSNCIRKCKMTKFKTRPDNYSAEVDEAFENLKPYDYYQLCAFKIQLYQHAAAAAYTFLLSNKDNEAMQKNIHYYRSLPQVKDEFFVNLEEKPYQTHYIRAVEAYNREDWLGVIESMEKSTREYFKEHRTCRLLCEGKVEQEQQLDFIENIADYFIKVLDCKKSCGQKLDKIYGQFIEDFIAGCYHYLQFAYFKVGEFNHASECAGTYLLFKPGDETMEANKDAYLRLKGIGPMSFTPREDAQKHYDLIAFEAQLLKYIDEHYMFDITEVIDDDDEFDDLFLGDSADELDILAKKKHDLEEFERAHGFQVFAGPKELKGKKRVVVDGFLTDEQCGWLKELANIGGIKGDGYQQYSTPHTKHEMYHGITVDKAAELVEGAKINMTAAELYLNVSELMRQYTEKYLNLASPLYFHFTHLVCRTSLDDGEERTDLSHPIHADNCIMTTDGKCLKKLPAFIWRDYTGLLYLNDNFEGGEFFFADRNKSMQSSVKPKCGRLVSFQASDYHGVKAVTSGQRCALAVWFTLDRMYQETAHDTAFQLLAKLRENPDLIGQKKETEKDDSVPVGKTKALEVYDDSNVQVIATDEDLGGPQRMAADGLATEEECQELCKLANGHGKRGSGYRGHVSPLSTHESFEGLDVPEAAEAAAVQGDGYRGKEKQSSPHTKHEIFAGLNVVHAYKGTDRALEADEMSNTGGITITEVTELVQQMKVGVKAVKLYLDVAERAKEFTARYFGLTQPLYFDFTHLVCRTALEDHKSNQNRQRKDLSHPIHADNCHIQQDGSCRKKPPAYIQRDFRYLFSHKTRFWARCLLHLPRFKSKYTKHQTA</sequence>
<evidence type="ECO:0000256" key="3">
    <source>
        <dbReference type="ARBA" id="ARBA00006487"/>
    </source>
</evidence>
<keyword evidence="15" id="KW-1185">Reference proteome</keyword>
<feature type="domain" description="Fe2OG dioxygenase" evidence="14">
    <location>
        <begin position="527"/>
        <end position="636"/>
    </location>
</feature>
<evidence type="ECO:0000313" key="15">
    <source>
        <dbReference type="Proteomes" id="UP000085678"/>
    </source>
</evidence>
<gene>
    <name evidence="16" type="primary">LOC106160773</name>
</gene>
<evidence type="ECO:0000256" key="6">
    <source>
        <dbReference type="ARBA" id="ARBA00022729"/>
    </source>
</evidence>
<dbReference type="GO" id="GO:0031418">
    <property type="term" value="F:L-ascorbic acid binding"/>
    <property type="evidence" value="ECO:0007669"/>
    <property type="project" value="InterPro"/>
</dbReference>
<dbReference type="GO" id="GO:0032963">
    <property type="term" value="P:collagen metabolic process"/>
    <property type="evidence" value="ECO:0007669"/>
    <property type="project" value="InterPro"/>
</dbReference>
<evidence type="ECO:0000256" key="4">
    <source>
        <dbReference type="ARBA" id="ARBA00012262"/>
    </source>
</evidence>
<dbReference type="InterPro" id="IPR044862">
    <property type="entry name" value="Pro_4_hyd_alph_FE2OG_OXY"/>
</dbReference>
<dbReference type="Pfam" id="PF23557">
    <property type="entry name" value="TPR_leprecan"/>
    <property type="match status" value="1"/>
</dbReference>
<dbReference type="Gene3D" id="1.25.40.10">
    <property type="entry name" value="Tetratricopeptide repeat domain"/>
    <property type="match status" value="1"/>
</dbReference>
<organism evidence="15 16">
    <name type="scientific">Lingula anatina</name>
    <name type="common">Brachiopod</name>
    <name type="synonym">Lingula unguis</name>
    <dbReference type="NCBI Taxonomy" id="7574"/>
    <lineage>
        <taxon>Eukaryota</taxon>
        <taxon>Metazoa</taxon>
        <taxon>Spiralia</taxon>
        <taxon>Lophotrochozoa</taxon>
        <taxon>Brachiopoda</taxon>
        <taxon>Linguliformea</taxon>
        <taxon>Lingulata</taxon>
        <taxon>Lingulida</taxon>
        <taxon>Linguloidea</taxon>
        <taxon>Lingulidae</taxon>
        <taxon>Lingula</taxon>
    </lineage>
</organism>
<dbReference type="InterPro" id="IPR039575">
    <property type="entry name" value="P3H"/>
</dbReference>
<dbReference type="EC" id="1.14.11.7" evidence="4"/>
<evidence type="ECO:0000259" key="14">
    <source>
        <dbReference type="PROSITE" id="PS51471"/>
    </source>
</evidence>
<protein>
    <recommendedName>
        <fullName evidence="4">procollagen-proline 3-dioxygenase</fullName>
        <ecNumber evidence="4">1.14.11.7</ecNumber>
    </recommendedName>
</protein>
<dbReference type="PANTHER" id="PTHR14049:SF9">
    <property type="entry name" value="PROCOLLAGEN-PROLINE 3-DIOXYGENASE"/>
    <property type="match status" value="1"/>
</dbReference>
<comment type="similarity">
    <text evidence="3">Belongs to the leprecan family.</text>
</comment>
<keyword evidence="6" id="KW-0732">Signal</keyword>
<dbReference type="GO" id="GO:0019797">
    <property type="term" value="F:procollagen-proline 3-dioxygenase activity"/>
    <property type="evidence" value="ECO:0007669"/>
    <property type="project" value="UniProtKB-EC"/>
</dbReference>
<dbReference type="KEGG" id="lak:106160773"/>
<comment type="cofactor">
    <cofactor evidence="2">
        <name>Fe cation</name>
        <dbReference type="ChEBI" id="CHEBI:24875"/>
    </cofactor>
</comment>
<dbReference type="RefSeq" id="XP_013392933.1">
    <property type="nucleotide sequence ID" value="XM_013537479.1"/>
</dbReference>
<evidence type="ECO:0000313" key="16">
    <source>
        <dbReference type="RefSeq" id="XP_013392933.1"/>
    </source>
</evidence>
<dbReference type="Gene3D" id="2.60.120.620">
    <property type="entry name" value="q2cbj1_9rhob like domain"/>
    <property type="match status" value="1"/>
</dbReference>
<dbReference type="GeneID" id="106160773"/>
<keyword evidence="12" id="KW-0408">Iron</keyword>
<keyword evidence="10" id="KW-0223">Dioxygenase</keyword>
<accession>A0A1S3I3X2</accession>